<comment type="similarity">
    <text evidence="6 8">Belongs to the fluoride channel Fluc/FEX (TC 1.A.43) family.</text>
</comment>
<dbReference type="GeneID" id="68694533"/>
<feature type="transmembrane region" description="Helical" evidence="8">
    <location>
        <begin position="40"/>
        <end position="58"/>
    </location>
</feature>
<evidence type="ECO:0000256" key="6">
    <source>
        <dbReference type="ARBA" id="ARBA00035120"/>
    </source>
</evidence>
<protein>
    <recommendedName>
        <fullName evidence="8">Fluoride-specific ion channel FluC</fullName>
    </recommendedName>
</protein>
<dbReference type="PANTHER" id="PTHR28259">
    <property type="entry name" value="FLUORIDE EXPORT PROTEIN 1-RELATED"/>
    <property type="match status" value="1"/>
</dbReference>
<evidence type="ECO:0000256" key="8">
    <source>
        <dbReference type="HAMAP-Rule" id="MF_00454"/>
    </source>
</evidence>
<comment type="catalytic activity">
    <reaction evidence="7">
        <text>fluoride(in) = fluoride(out)</text>
        <dbReference type="Rhea" id="RHEA:76159"/>
        <dbReference type="ChEBI" id="CHEBI:17051"/>
    </reaction>
    <physiologicalReaction direction="left-to-right" evidence="7">
        <dbReference type="Rhea" id="RHEA:76160"/>
    </physiologicalReaction>
</comment>
<dbReference type="GO" id="GO:0140114">
    <property type="term" value="P:cellular detoxification of fluoride"/>
    <property type="evidence" value="ECO:0007669"/>
    <property type="project" value="UniProtKB-UniRule"/>
</dbReference>
<dbReference type="HAMAP" id="MF_00454">
    <property type="entry name" value="FluC"/>
    <property type="match status" value="1"/>
</dbReference>
<comment type="caution">
    <text evidence="8">Lacks conserved residue(s) required for the propagation of feature annotation.</text>
</comment>
<keyword evidence="5 8" id="KW-0472">Membrane</keyword>
<dbReference type="Proteomes" id="UP000323075">
    <property type="component" value="Unassembled WGS sequence"/>
</dbReference>
<keyword evidence="2 8" id="KW-1003">Cell membrane</keyword>
<name>A0A4D6GUR4_HALS9</name>
<dbReference type="RefSeq" id="WP_010903409.1">
    <property type="nucleotide sequence ID" value="NZ_VRYN01000001.1"/>
</dbReference>
<feature type="transmembrane region" description="Helical" evidence="8">
    <location>
        <begin position="12"/>
        <end position="34"/>
    </location>
</feature>
<dbReference type="SMR" id="A0A4D6GUR4"/>
<feature type="transmembrane region" description="Helical" evidence="8">
    <location>
        <begin position="97"/>
        <end position="120"/>
    </location>
</feature>
<feature type="transmembrane region" description="Helical" evidence="8">
    <location>
        <begin position="70"/>
        <end position="91"/>
    </location>
</feature>
<evidence type="ECO:0000256" key="7">
    <source>
        <dbReference type="ARBA" id="ARBA00035585"/>
    </source>
</evidence>
<comment type="function">
    <text evidence="8">Fluoride-specific ion channel. Important for reducing fluoride concentration in the cell, thus reducing its toxicity.</text>
</comment>
<evidence type="ECO:0000256" key="5">
    <source>
        <dbReference type="ARBA" id="ARBA00023136"/>
    </source>
</evidence>
<dbReference type="EMBL" id="VRYN01000001">
    <property type="protein sequence ID" value="TYO81856.1"/>
    <property type="molecule type" value="Genomic_DNA"/>
</dbReference>
<dbReference type="InterPro" id="IPR003691">
    <property type="entry name" value="FluC"/>
</dbReference>
<evidence type="ECO:0000313" key="11">
    <source>
        <dbReference type="Proteomes" id="UP000296216"/>
    </source>
</evidence>
<dbReference type="GO" id="GO:0005886">
    <property type="term" value="C:plasma membrane"/>
    <property type="evidence" value="ECO:0007669"/>
    <property type="project" value="UniProtKB-SubCell"/>
</dbReference>
<comment type="subcellular location">
    <subcellularLocation>
        <location evidence="1 8">Cell membrane</location>
        <topology evidence="1 8">Multi-pass membrane protein</topology>
    </subcellularLocation>
</comment>
<keyword evidence="8" id="KW-0813">Transport</keyword>
<evidence type="ECO:0000256" key="3">
    <source>
        <dbReference type="ARBA" id="ARBA00022692"/>
    </source>
</evidence>
<evidence type="ECO:0000313" key="9">
    <source>
        <dbReference type="EMBL" id="QCC45594.1"/>
    </source>
</evidence>
<gene>
    <name evidence="9" type="primary">crcB2</name>
    <name evidence="8" type="synonym">crcB</name>
    <name evidence="8" type="synonym">fluC</name>
    <name evidence="10" type="ORF">APQ99_00368</name>
    <name evidence="9" type="ORF">HBSAL_09750</name>
</gene>
<keyword evidence="4 8" id="KW-1133">Transmembrane helix</keyword>
<proteinExistence type="inferred from homology"/>
<keyword evidence="3 8" id="KW-0812">Transmembrane</keyword>
<organism evidence="9 11">
    <name type="scientific">Halobacterium salinarum (strain ATCC 33171 / DSM 3754 / JCM 8978 / NBRC 102687 / NCIMB 764 / 91-R6)</name>
    <dbReference type="NCBI Taxonomy" id="2597657"/>
    <lineage>
        <taxon>Archaea</taxon>
        <taxon>Methanobacteriati</taxon>
        <taxon>Methanobacteriota</taxon>
        <taxon>Stenosarchaea group</taxon>
        <taxon>Halobacteria</taxon>
        <taxon>Halobacteriales</taxon>
        <taxon>Halobacteriaceae</taxon>
        <taxon>Halobacterium</taxon>
    </lineage>
</organism>
<reference evidence="10 12" key="2">
    <citation type="submission" date="2019-07" db="EMBL/GenBank/DDBJ databases">
        <title>Genomic Encyclopedia of Archaeal and Bacterial Type Strains, Phase II (KMG-II): from individual species to whole genera.</title>
        <authorList>
            <person name="Goeker M."/>
        </authorList>
    </citation>
    <scope>NUCLEOTIDE SEQUENCE [LARGE SCALE GENOMIC DNA]</scope>
    <source>
        <strain evidence="10 12">DSM 3754</strain>
    </source>
</reference>
<evidence type="ECO:0000313" key="10">
    <source>
        <dbReference type="EMBL" id="TYO81856.1"/>
    </source>
</evidence>
<accession>A0A4D6GUR4</accession>
<evidence type="ECO:0000256" key="4">
    <source>
        <dbReference type="ARBA" id="ARBA00022989"/>
    </source>
</evidence>
<dbReference type="AlphaFoldDB" id="A0A4D6GUR4"/>
<dbReference type="GO" id="GO:0062054">
    <property type="term" value="F:fluoride channel activity"/>
    <property type="evidence" value="ECO:0007669"/>
    <property type="project" value="UniProtKB-UniRule"/>
</dbReference>
<dbReference type="Proteomes" id="UP000296216">
    <property type="component" value="Chromosome"/>
</dbReference>
<evidence type="ECO:0000256" key="1">
    <source>
        <dbReference type="ARBA" id="ARBA00004651"/>
    </source>
</evidence>
<sequence>MGIPLRIDARSTALVAVGGAVGAVLRYTVAQAIAGPLGTLAANAAGSLALGALAYEAAATDSVLSADAHTLLGTGCLSAFTTYSTFAVQTAGLAPRWMAANVATTYALGFAGVLVGRAIAATARGDRR</sequence>
<keyword evidence="8" id="KW-0407">Ion channel</keyword>
<keyword evidence="8" id="KW-0406">Ion transport</keyword>
<dbReference type="EMBL" id="CP038631">
    <property type="protein sequence ID" value="QCC45594.1"/>
    <property type="molecule type" value="Genomic_DNA"/>
</dbReference>
<dbReference type="Pfam" id="PF02537">
    <property type="entry name" value="CRCB"/>
    <property type="match status" value="1"/>
</dbReference>
<evidence type="ECO:0000256" key="2">
    <source>
        <dbReference type="ARBA" id="ARBA00022475"/>
    </source>
</evidence>
<reference evidence="9" key="3">
    <citation type="journal article" name="MicrobiologyOpen">
        <title>Whole-genome comparison between the type strain of Halobacterium salinarum (DSM 3754(T)) and the laboratory strains R1 and NRC-1.</title>
        <authorList>
            <person name="Pfeiffer F."/>
            <person name="Losensky G."/>
            <person name="Marchfelder A."/>
            <person name="Habermann B."/>
            <person name="Dyall-Smith M."/>
        </authorList>
    </citation>
    <scope>NUCLEOTIDE SEQUENCE</scope>
    <source>
        <strain evidence="9">91-R6</strain>
    </source>
</reference>
<evidence type="ECO:0000313" key="12">
    <source>
        <dbReference type="Proteomes" id="UP000323075"/>
    </source>
</evidence>
<reference evidence="9 11" key="1">
    <citation type="journal article" date="2019" name="Microbiol. Resour. Announc.">
        <title>The Genome Sequence of the Halobacterium salinarum Type Strain Is Closely Related to That of Laboratory Strains NRC-1 and R1.</title>
        <authorList>
            <person name="Pfeiffer F."/>
            <person name="Marchfelder A."/>
            <person name="Habermann B."/>
            <person name="Dyall-Smith M.L."/>
        </authorList>
    </citation>
    <scope>NUCLEOTIDE SEQUENCE [LARGE SCALE GENOMIC DNA]</scope>
    <source>
        <strain evidence="9">91-R6</strain>
        <strain evidence="11">ATCC 33171 / DSM 3754 / JCM 8978 / NBRC 102687 / NCIMB 764 / 91-R6</strain>
    </source>
</reference>
<dbReference type="PANTHER" id="PTHR28259:SF1">
    <property type="entry name" value="FLUORIDE EXPORT PROTEIN 1-RELATED"/>
    <property type="match status" value="1"/>
</dbReference>